<keyword evidence="2" id="KW-1185">Reference proteome</keyword>
<sequence>MAFEAVRGGSLFLLVQGGRLRRRLTPALGHMKNIAALTLIVLSFPALAAPQEKWLAPLPASAGGWASWVHIPSDAFFEVPADKLAAAERRLSAEAFLTQKHSDLQYFNHPNFNCPSSTKPYLVRAYTNGNTNGAFSLHWAGPDLVVSYGSLGGGNPPVKSALVACLSKSPRTVFSALSSAL</sequence>
<evidence type="ECO:0000313" key="2">
    <source>
        <dbReference type="Proteomes" id="UP001562159"/>
    </source>
</evidence>
<organism evidence="1 2">
    <name type="scientific">Rhodanobacter humi</name>
    <dbReference type="NCBI Taxonomy" id="1888173"/>
    <lineage>
        <taxon>Bacteria</taxon>
        <taxon>Pseudomonadati</taxon>
        <taxon>Pseudomonadota</taxon>
        <taxon>Gammaproteobacteria</taxon>
        <taxon>Lysobacterales</taxon>
        <taxon>Rhodanobacteraceae</taxon>
        <taxon>Rhodanobacter</taxon>
    </lineage>
</organism>
<name>A0ABV4AL98_9GAMM</name>
<proteinExistence type="predicted"/>
<dbReference type="Proteomes" id="UP001562159">
    <property type="component" value="Unassembled WGS sequence"/>
</dbReference>
<evidence type="ECO:0000313" key="1">
    <source>
        <dbReference type="EMBL" id="MEY2181168.1"/>
    </source>
</evidence>
<dbReference type="EMBL" id="JBGBPY010000001">
    <property type="protein sequence ID" value="MEY2181168.1"/>
    <property type="molecule type" value="Genomic_DNA"/>
</dbReference>
<gene>
    <name evidence="1" type="ORF">AB7878_01950</name>
</gene>
<reference evidence="1 2" key="1">
    <citation type="submission" date="2024-07" db="EMBL/GenBank/DDBJ databases">
        <title>Molecular mechanisms and environmental adaptations of flagellar loss and biofilm growth of Rhodanobacter under environmental stress.</title>
        <authorList>
            <person name="Chen M."/>
        </authorList>
    </citation>
    <scope>NUCLEOTIDE SEQUENCE [LARGE SCALE GENOMIC DNA]</scope>
    <source>
        <strain evidence="1 2">RS22</strain>
    </source>
</reference>
<comment type="caution">
    <text evidence="1">The sequence shown here is derived from an EMBL/GenBank/DDBJ whole genome shotgun (WGS) entry which is preliminary data.</text>
</comment>
<protein>
    <submittedName>
        <fullName evidence="1">Uncharacterized protein</fullName>
    </submittedName>
</protein>
<accession>A0ABV4AL98</accession>